<dbReference type="EMBL" id="JAAIIG010000002">
    <property type="protein sequence ID" value="NMM97566.1"/>
    <property type="molecule type" value="Genomic_DNA"/>
</dbReference>
<dbReference type="Proteomes" id="UP000543419">
    <property type="component" value="Unassembled WGS sequence"/>
</dbReference>
<gene>
    <name evidence="2" type="ORF">G1C97_0515</name>
</gene>
<organism evidence="2 3">
    <name type="scientific">Bifidobacterium olomucense</name>
    <dbReference type="NCBI Taxonomy" id="2675324"/>
    <lineage>
        <taxon>Bacteria</taxon>
        <taxon>Bacillati</taxon>
        <taxon>Actinomycetota</taxon>
        <taxon>Actinomycetes</taxon>
        <taxon>Bifidobacteriales</taxon>
        <taxon>Bifidobacteriaceae</taxon>
        <taxon>Bifidobacterium</taxon>
    </lineage>
</organism>
<accession>A0A7Y0EW80</accession>
<comment type="caution">
    <text evidence="2">The sequence shown here is derived from an EMBL/GenBank/DDBJ whole genome shotgun (WGS) entry which is preliminary data.</text>
</comment>
<feature type="region of interest" description="Disordered" evidence="1">
    <location>
        <begin position="1"/>
        <end position="70"/>
    </location>
</feature>
<evidence type="ECO:0000256" key="1">
    <source>
        <dbReference type="SAM" id="MobiDB-lite"/>
    </source>
</evidence>
<reference evidence="2 3" key="1">
    <citation type="submission" date="2020-02" db="EMBL/GenBank/DDBJ databases">
        <title>Characterization of phylogenetic diversity of novel bifidobacterial species isolated in Czech ZOOs.</title>
        <authorList>
            <person name="Lugli G.A."/>
            <person name="Vera N.B."/>
            <person name="Ventura M."/>
        </authorList>
    </citation>
    <scope>NUCLEOTIDE SEQUENCE [LARGE SCALE GENOMIC DNA]</scope>
    <source>
        <strain evidence="2 3">DSM 109959</strain>
    </source>
</reference>
<sequence length="178" mass="18530">MTPSVTDGRTKGRSTSAGTRNPMRKKKGGAGGAEPSRRRRREGKRASAGGPGLTQRSNEQPGPPALSLHTRCSHPVVTRHLATSTVATRPRVVATSVHSFPPALRRARYRSGLPCGTTGGPGTCVRYRGLLSITTTHATTAVPVTRPTGQRVTRPAATCSSAGSGCCRPCSRHPGNGS</sequence>
<keyword evidence="3" id="KW-1185">Reference proteome</keyword>
<proteinExistence type="predicted"/>
<evidence type="ECO:0000313" key="3">
    <source>
        <dbReference type="Proteomes" id="UP000543419"/>
    </source>
</evidence>
<dbReference type="AlphaFoldDB" id="A0A7Y0EW80"/>
<name>A0A7Y0EW80_9BIFI</name>
<feature type="compositionally biased region" description="Polar residues" evidence="1">
    <location>
        <begin position="1"/>
        <end position="19"/>
    </location>
</feature>
<protein>
    <submittedName>
        <fullName evidence="2">Uncharacterized protein</fullName>
    </submittedName>
</protein>
<evidence type="ECO:0000313" key="2">
    <source>
        <dbReference type="EMBL" id="NMM97566.1"/>
    </source>
</evidence>